<sequence length="239" mass="23511">MPSPRLARLAGVLYLLTFVTSIPALALKTPLLTDPASAAAAGPARWAGLLEIVLALACVGTAVALYPLTSRVAPAAALGFVASRVLEGALVLVGVMALLALAAAATASGAADADTGTAAAAAADPLAGALVALHDQAFLLGPGLLPAVNAVLLGGVLWRGRLVPRIIPLVGLIGAPVLAASAVASLFGVLPQVSPLAGLAALPIALWELAIGLWLTFRGLRLSAASPTGTTGTSAPRRG</sequence>
<keyword evidence="1" id="KW-0472">Membrane</keyword>
<feature type="transmembrane region" description="Helical" evidence="1">
    <location>
        <begin position="196"/>
        <end position="217"/>
    </location>
</feature>
<keyword evidence="3" id="KW-1185">Reference proteome</keyword>
<dbReference type="Pfam" id="PF14329">
    <property type="entry name" value="DUF4386"/>
    <property type="match status" value="1"/>
</dbReference>
<gene>
    <name evidence="2" type="ORF">GCM10009851_31740</name>
</gene>
<comment type="caution">
    <text evidence="2">The sequence shown here is derived from an EMBL/GenBank/DDBJ whole genome shotgun (WGS) entry which is preliminary data.</text>
</comment>
<dbReference type="RefSeq" id="WP_259480293.1">
    <property type="nucleotide sequence ID" value="NZ_BAAAQY010000010.1"/>
</dbReference>
<feature type="transmembrane region" description="Helical" evidence="1">
    <location>
        <begin position="169"/>
        <end position="190"/>
    </location>
</feature>
<feature type="transmembrane region" description="Helical" evidence="1">
    <location>
        <begin position="137"/>
        <end position="157"/>
    </location>
</feature>
<keyword evidence="1" id="KW-0812">Transmembrane</keyword>
<dbReference type="InterPro" id="IPR025495">
    <property type="entry name" value="DUF4386"/>
</dbReference>
<keyword evidence="1" id="KW-1133">Transmembrane helix</keyword>
<feature type="transmembrane region" description="Helical" evidence="1">
    <location>
        <begin position="44"/>
        <end position="68"/>
    </location>
</feature>
<evidence type="ECO:0008006" key="4">
    <source>
        <dbReference type="Google" id="ProtNLM"/>
    </source>
</evidence>
<dbReference type="EMBL" id="BAAAQY010000010">
    <property type="protein sequence ID" value="GAA2244138.1"/>
    <property type="molecule type" value="Genomic_DNA"/>
</dbReference>
<evidence type="ECO:0000256" key="1">
    <source>
        <dbReference type="SAM" id="Phobius"/>
    </source>
</evidence>
<reference evidence="2 3" key="1">
    <citation type="journal article" date="2019" name="Int. J. Syst. Evol. Microbiol.">
        <title>The Global Catalogue of Microorganisms (GCM) 10K type strain sequencing project: providing services to taxonomists for standard genome sequencing and annotation.</title>
        <authorList>
            <consortium name="The Broad Institute Genomics Platform"/>
            <consortium name="The Broad Institute Genome Sequencing Center for Infectious Disease"/>
            <person name="Wu L."/>
            <person name="Ma J."/>
        </authorList>
    </citation>
    <scope>NUCLEOTIDE SEQUENCE [LARGE SCALE GENOMIC DNA]</scope>
    <source>
        <strain evidence="2 3">JCM 16117</strain>
    </source>
</reference>
<accession>A0ABN3DXT7</accession>
<organism evidence="2 3">
    <name type="scientific">Herbiconiux moechotypicola</name>
    <dbReference type="NCBI Taxonomy" id="637393"/>
    <lineage>
        <taxon>Bacteria</taxon>
        <taxon>Bacillati</taxon>
        <taxon>Actinomycetota</taxon>
        <taxon>Actinomycetes</taxon>
        <taxon>Micrococcales</taxon>
        <taxon>Microbacteriaceae</taxon>
        <taxon>Herbiconiux</taxon>
    </lineage>
</organism>
<evidence type="ECO:0000313" key="2">
    <source>
        <dbReference type="EMBL" id="GAA2244138.1"/>
    </source>
</evidence>
<proteinExistence type="predicted"/>
<name>A0ABN3DXT7_9MICO</name>
<dbReference type="Proteomes" id="UP001500929">
    <property type="component" value="Unassembled WGS sequence"/>
</dbReference>
<evidence type="ECO:0000313" key="3">
    <source>
        <dbReference type="Proteomes" id="UP001500929"/>
    </source>
</evidence>
<protein>
    <recommendedName>
        <fullName evidence="4">DUF4386 domain-containing protein</fullName>
    </recommendedName>
</protein>
<feature type="transmembrane region" description="Helical" evidence="1">
    <location>
        <begin position="89"/>
        <end position="107"/>
    </location>
</feature>